<feature type="non-terminal residue" evidence="1">
    <location>
        <position position="224"/>
    </location>
</feature>
<sequence length="224" mass="25325">MKLQEDYVFPVSTQEVNGGYFLKYSVFRNTLRTIGNEGNSDNIGQLFDSIQSWKSEGSPIISIWSQESIQDNLTFGSINIDSVRFRSDQLHCGFSEQIGQLGRLQNKPTICTNPISLVKPKANSGFIRKPIQCDSTSLCINRSEGFKSSIDRSIQPYMGERNPLDPPTYPNDILDFNVIQTVMNHSDCDCILVAKPTLVHYTAIRKFKMDYPWTIQPNHDSGFG</sequence>
<dbReference type="AlphaFoldDB" id="A0A5J4TXB1"/>
<accession>A0A5J4TXB1</accession>
<evidence type="ECO:0000313" key="2">
    <source>
        <dbReference type="Proteomes" id="UP000324800"/>
    </source>
</evidence>
<dbReference type="EMBL" id="SNRW01023523">
    <property type="protein sequence ID" value="KAA6362944.1"/>
    <property type="molecule type" value="Genomic_DNA"/>
</dbReference>
<gene>
    <name evidence="1" type="ORF">EZS28_041529</name>
</gene>
<comment type="caution">
    <text evidence="1">The sequence shown here is derived from an EMBL/GenBank/DDBJ whole genome shotgun (WGS) entry which is preliminary data.</text>
</comment>
<evidence type="ECO:0000313" key="1">
    <source>
        <dbReference type="EMBL" id="KAA6362944.1"/>
    </source>
</evidence>
<proteinExistence type="predicted"/>
<reference evidence="1 2" key="1">
    <citation type="submission" date="2019-03" db="EMBL/GenBank/DDBJ databases">
        <title>Single cell metagenomics reveals metabolic interactions within the superorganism composed of flagellate Streblomastix strix and complex community of Bacteroidetes bacteria on its surface.</title>
        <authorList>
            <person name="Treitli S.C."/>
            <person name="Kolisko M."/>
            <person name="Husnik F."/>
            <person name="Keeling P."/>
            <person name="Hampl V."/>
        </authorList>
    </citation>
    <scope>NUCLEOTIDE SEQUENCE [LARGE SCALE GENOMIC DNA]</scope>
    <source>
        <strain evidence="1">ST1C</strain>
    </source>
</reference>
<dbReference type="Proteomes" id="UP000324800">
    <property type="component" value="Unassembled WGS sequence"/>
</dbReference>
<name>A0A5J4TXB1_9EUKA</name>
<protein>
    <submittedName>
        <fullName evidence="1">Uncharacterized protein</fullName>
    </submittedName>
</protein>
<organism evidence="1 2">
    <name type="scientific">Streblomastix strix</name>
    <dbReference type="NCBI Taxonomy" id="222440"/>
    <lineage>
        <taxon>Eukaryota</taxon>
        <taxon>Metamonada</taxon>
        <taxon>Preaxostyla</taxon>
        <taxon>Oxymonadida</taxon>
        <taxon>Streblomastigidae</taxon>
        <taxon>Streblomastix</taxon>
    </lineage>
</organism>